<dbReference type="Pfam" id="PF03988">
    <property type="entry name" value="DUF347"/>
    <property type="match status" value="4"/>
</dbReference>
<dbReference type="Proteomes" id="UP000307702">
    <property type="component" value="Unassembled WGS sequence"/>
</dbReference>
<feature type="transmembrane region" description="Helical" evidence="1">
    <location>
        <begin position="45"/>
        <end position="65"/>
    </location>
</feature>
<dbReference type="EMBL" id="SZVP01000002">
    <property type="protein sequence ID" value="TMM47073.1"/>
    <property type="molecule type" value="Genomic_DNA"/>
</dbReference>
<evidence type="ECO:0000313" key="3">
    <source>
        <dbReference type="Proteomes" id="UP000307702"/>
    </source>
</evidence>
<evidence type="ECO:0000313" key="2">
    <source>
        <dbReference type="EMBL" id="TMM47073.1"/>
    </source>
</evidence>
<protein>
    <recommendedName>
        <fullName evidence="4">Membrane-anchored protein</fullName>
    </recommendedName>
</protein>
<accession>A0A8H2PN38</accession>
<keyword evidence="3" id="KW-1185">Reference proteome</keyword>
<feature type="transmembrane region" description="Helical" evidence="1">
    <location>
        <begin position="98"/>
        <end position="116"/>
    </location>
</feature>
<dbReference type="RefSeq" id="WP_138620917.1">
    <property type="nucleotide sequence ID" value="NZ_SZVP01000002.1"/>
</dbReference>
<feature type="transmembrane region" description="Helical" evidence="1">
    <location>
        <begin position="72"/>
        <end position="92"/>
    </location>
</feature>
<dbReference type="AlphaFoldDB" id="A0A8H2PN38"/>
<dbReference type="OrthoDB" id="9794709at2"/>
<keyword evidence="1" id="KW-0812">Transmembrane</keyword>
<reference evidence="2 3" key="1">
    <citation type="submission" date="2019-05" db="EMBL/GenBank/DDBJ databases">
        <title>Colwellia ponticola sp. nov., isolated from seawater.</title>
        <authorList>
            <person name="Yoon J.-H."/>
        </authorList>
    </citation>
    <scope>NUCLEOTIDE SEQUENCE [LARGE SCALE GENOMIC DNA]</scope>
    <source>
        <strain evidence="2 3">OISW-25</strain>
    </source>
</reference>
<feature type="transmembrane region" description="Helical" evidence="1">
    <location>
        <begin position="12"/>
        <end position="33"/>
    </location>
</feature>
<keyword evidence="1" id="KW-1133">Transmembrane helix</keyword>
<evidence type="ECO:0008006" key="4">
    <source>
        <dbReference type="Google" id="ProtNLM"/>
    </source>
</evidence>
<organism evidence="2 3">
    <name type="scientific">Colwellia ponticola</name>
    <dbReference type="NCBI Taxonomy" id="2304625"/>
    <lineage>
        <taxon>Bacteria</taxon>
        <taxon>Pseudomonadati</taxon>
        <taxon>Pseudomonadota</taxon>
        <taxon>Gammaproteobacteria</taxon>
        <taxon>Alteromonadales</taxon>
        <taxon>Colwelliaceae</taxon>
        <taxon>Colwellia</taxon>
    </lineage>
</organism>
<feature type="transmembrane region" description="Helical" evidence="1">
    <location>
        <begin position="163"/>
        <end position="184"/>
    </location>
</feature>
<gene>
    <name evidence="2" type="ORF">FCS21_04780</name>
</gene>
<evidence type="ECO:0000256" key="1">
    <source>
        <dbReference type="SAM" id="Phobius"/>
    </source>
</evidence>
<feature type="transmembrane region" description="Helical" evidence="1">
    <location>
        <begin position="224"/>
        <end position="243"/>
    </location>
</feature>
<comment type="caution">
    <text evidence="2">The sequence shown here is derived from an EMBL/GenBank/DDBJ whole genome shotgun (WGS) entry which is preliminary data.</text>
</comment>
<keyword evidence="1" id="KW-0472">Membrane</keyword>
<feature type="transmembrane region" description="Helical" evidence="1">
    <location>
        <begin position="191"/>
        <end position="212"/>
    </location>
</feature>
<sequence length="252" mass="27734">MNILNKEVLSKVPEVTLIFWIIKILATTLGETAGDALSMSMNLGYLYSTGILAIFFSVAVIAQIYTKQFHPIIYWITIIATTTLGTTIADFVDRSLGLGYAGGTTILLTLLLASLFTWHRTMGSIAVDTVSSPKTEVFYWVTIMFSQTLGTALGDWVAGTQGLGYLASALIFSCILCAIAFAYFKTKISRVYLFWMAFIFTRPLGAVVGDFLDKPMSEGGLGLDRYMATATLILLVLFFIFTFKQKASKKVH</sequence>
<dbReference type="InterPro" id="IPR007136">
    <property type="entry name" value="DUF347"/>
</dbReference>
<name>A0A8H2PN38_9GAMM</name>
<proteinExistence type="predicted"/>